<protein>
    <submittedName>
        <fullName evidence="1">Uncharacterized protein</fullName>
    </submittedName>
</protein>
<evidence type="ECO:0000313" key="2">
    <source>
        <dbReference type="Proteomes" id="UP000269692"/>
    </source>
</evidence>
<dbReference type="RefSeq" id="WP_121624765.1">
    <property type="nucleotide sequence ID" value="NZ_JACIIW010000010.1"/>
</dbReference>
<accession>A0A3L7A2R1</accession>
<dbReference type="OrthoDB" id="8451143at2"/>
<reference evidence="1 2" key="1">
    <citation type="submission" date="2018-10" db="EMBL/GenBank/DDBJ databases">
        <title>Xanthobacter tagetidis genome sequencing and assembly.</title>
        <authorList>
            <person name="Maclea K.S."/>
            <person name="Goen A.E."/>
            <person name="Fatima S.A."/>
        </authorList>
    </citation>
    <scope>NUCLEOTIDE SEQUENCE [LARGE SCALE GENOMIC DNA]</scope>
    <source>
        <strain evidence="1 2">ATCC 700314</strain>
    </source>
</reference>
<gene>
    <name evidence="1" type="ORF">D9R14_18150</name>
</gene>
<keyword evidence="2" id="KW-1185">Reference proteome</keyword>
<dbReference type="Proteomes" id="UP000269692">
    <property type="component" value="Unassembled WGS sequence"/>
</dbReference>
<name>A0A3L7A2R1_9HYPH</name>
<dbReference type="EMBL" id="RCTF01000018">
    <property type="protein sequence ID" value="RLP74603.1"/>
    <property type="molecule type" value="Genomic_DNA"/>
</dbReference>
<organism evidence="1 2">
    <name type="scientific">Xanthobacter tagetidis</name>
    <dbReference type="NCBI Taxonomy" id="60216"/>
    <lineage>
        <taxon>Bacteria</taxon>
        <taxon>Pseudomonadati</taxon>
        <taxon>Pseudomonadota</taxon>
        <taxon>Alphaproteobacteria</taxon>
        <taxon>Hyphomicrobiales</taxon>
        <taxon>Xanthobacteraceae</taxon>
        <taxon>Xanthobacter</taxon>
    </lineage>
</organism>
<evidence type="ECO:0000313" key="1">
    <source>
        <dbReference type="EMBL" id="RLP74603.1"/>
    </source>
</evidence>
<proteinExistence type="predicted"/>
<comment type="caution">
    <text evidence="1">The sequence shown here is derived from an EMBL/GenBank/DDBJ whole genome shotgun (WGS) entry which is preliminary data.</text>
</comment>
<sequence length="86" mass="9096">MDFENWDKDEAGRLKVWPLQAFTTAIFDGKVGALRLEVGRPKPGLPTPAVQVSAPADLLRALAAALTEVADAIEEKAPSGKEGAPN</sequence>
<dbReference type="AlphaFoldDB" id="A0A3L7A2R1"/>